<dbReference type="BioCyc" id="AURANTIMONAS:SI859A1_02887-MONOMER"/>
<dbReference type="Gene3D" id="1.10.10.10">
    <property type="entry name" value="Winged helix-like DNA-binding domain superfamily/Winged helix DNA-binding domain"/>
    <property type="match status" value="1"/>
</dbReference>
<dbReference type="SMART" id="SM00862">
    <property type="entry name" value="Trans_reg_C"/>
    <property type="match status" value="1"/>
</dbReference>
<dbReference type="SUPFAM" id="SSF46894">
    <property type="entry name" value="C-terminal effector domain of the bipartite response regulators"/>
    <property type="match status" value="1"/>
</dbReference>
<dbReference type="AlphaFoldDB" id="Q1YGD9"/>
<sequence length="518" mass="56836">MRYVFEPFELEPMKGELRRDGQRVAVEPQVFALLLLLVENSERMVSKEEIVEKIWDGRAVSDAAVSSRIKSARRALGDDGRQQRLIRTLHGRGIRFVGEVAIVVAPPAAMPAADPVDSATRGLPAGRPSIAVLPFRAIGTPRAYGAIGEAVAHDLIASLSRLRWLDVIARGSSFRFRRPKVDVDEIGRLLNVGYCLSGIVEIFGSSITIIVELVDTRSGSILWGDHIDARIDDVHAVRARVVAGVVAALEVRIPLNEASLATLSGPENLDAWAAYHLGLKHLYRFNRQDNAAATSLFALAVEKEPRFARGHAGLSSANFQGAFLRYGDREHDQAEARRCAERSVELDPVDPFANFALGRAFWLVGDIDASLPWLDRSTELSPNYAQGFYARAWADTITERNLDGSDNVDRALTLSPLDPFRYAMLGTRALICLTRGETAEAAVWADRAARAPGAHVLIALIALVARELNGDSREAAAWARDVRSRRSGLSRAHFFAAFPYKDGSLKRGIAHALRQHGF</sequence>
<dbReference type="RefSeq" id="WP_009210706.1">
    <property type="nucleotide sequence ID" value="NZ_BBWP01000008.1"/>
</dbReference>
<dbReference type="InterPro" id="IPR036388">
    <property type="entry name" value="WH-like_DNA-bd_sf"/>
</dbReference>
<dbReference type="GO" id="GO:0006355">
    <property type="term" value="P:regulation of DNA-templated transcription"/>
    <property type="evidence" value="ECO:0007669"/>
    <property type="project" value="InterPro"/>
</dbReference>
<dbReference type="Gene3D" id="1.25.40.10">
    <property type="entry name" value="Tetratricopeptide repeat domain"/>
    <property type="match status" value="1"/>
</dbReference>
<dbReference type="InterPro" id="IPR016032">
    <property type="entry name" value="Sig_transdc_resp-reg_C-effctor"/>
</dbReference>
<keyword evidence="1 2" id="KW-0238">DNA-binding</keyword>
<dbReference type="GO" id="GO:0003677">
    <property type="term" value="F:DNA binding"/>
    <property type="evidence" value="ECO:0007669"/>
    <property type="project" value="UniProtKB-UniRule"/>
</dbReference>
<dbReference type="Proteomes" id="UP000000321">
    <property type="component" value="Unassembled WGS sequence"/>
</dbReference>
<gene>
    <name evidence="4" type="ORF">SI859A1_02887</name>
</gene>
<evidence type="ECO:0000256" key="1">
    <source>
        <dbReference type="ARBA" id="ARBA00023125"/>
    </source>
</evidence>
<dbReference type="EMBL" id="AAPJ01000005">
    <property type="protein sequence ID" value="EAS49286.1"/>
    <property type="molecule type" value="Genomic_DNA"/>
</dbReference>
<dbReference type="InterPro" id="IPR001867">
    <property type="entry name" value="OmpR/PhoB-type_DNA-bd"/>
</dbReference>
<dbReference type="HOGENOM" id="CLU_019981_4_0_5"/>
<name>Q1YGD9_AURMS</name>
<accession>Q1YGD9</accession>
<dbReference type="InterPro" id="IPR011990">
    <property type="entry name" value="TPR-like_helical_dom_sf"/>
</dbReference>
<evidence type="ECO:0000313" key="5">
    <source>
        <dbReference type="Proteomes" id="UP000000321"/>
    </source>
</evidence>
<evidence type="ECO:0000256" key="2">
    <source>
        <dbReference type="PROSITE-ProRule" id="PRU01091"/>
    </source>
</evidence>
<reference evidence="4 5" key="1">
    <citation type="journal article" date="2008" name="Appl. Environ. Microbiol.">
        <title>Genomic insights into Mn(II) oxidation by the marine alphaproteobacterium Aurantimonas sp. strain SI85-9A1.</title>
        <authorList>
            <person name="Dick G.J."/>
            <person name="Podell S."/>
            <person name="Johnson H.A."/>
            <person name="Rivera-Espinoza Y."/>
            <person name="Bernier-Latmani R."/>
            <person name="McCarthy J.K."/>
            <person name="Torpey J.W."/>
            <person name="Clement B.G."/>
            <person name="Gaasterland T."/>
            <person name="Tebo B.M."/>
        </authorList>
    </citation>
    <scope>NUCLEOTIDE SEQUENCE [LARGE SCALE GENOMIC DNA]</scope>
    <source>
        <strain evidence="4 5">SI85-9A1</strain>
    </source>
</reference>
<dbReference type="OrthoDB" id="7912966at2"/>
<comment type="caution">
    <text evidence="4">The sequence shown here is derived from an EMBL/GenBank/DDBJ whole genome shotgun (WGS) entry which is preliminary data.</text>
</comment>
<proteinExistence type="predicted"/>
<feature type="DNA-binding region" description="OmpR/PhoB-type" evidence="2">
    <location>
        <begin position="1"/>
        <end position="98"/>
    </location>
</feature>
<dbReference type="SUPFAM" id="SSF48452">
    <property type="entry name" value="TPR-like"/>
    <property type="match status" value="1"/>
</dbReference>
<dbReference type="GO" id="GO:0000160">
    <property type="term" value="P:phosphorelay signal transduction system"/>
    <property type="evidence" value="ECO:0007669"/>
    <property type="project" value="InterPro"/>
</dbReference>
<evidence type="ECO:0000313" key="4">
    <source>
        <dbReference type="EMBL" id="EAS49286.1"/>
    </source>
</evidence>
<dbReference type="CDD" id="cd00383">
    <property type="entry name" value="trans_reg_C"/>
    <property type="match status" value="1"/>
</dbReference>
<feature type="domain" description="OmpR/PhoB-type" evidence="3">
    <location>
        <begin position="1"/>
        <end position="98"/>
    </location>
</feature>
<keyword evidence="5" id="KW-1185">Reference proteome</keyword>
<protein>
    <submittedName>
        <fullName evidence="4">Putative transcriptional regulatory protein</fullName>
    </submittedName>
</protein>
<organism evidence="4 5">
    <name type="scientific">Aurantimonas manganoxydans (strain ATCC BAA-1229 / DSM 21871 / SI85-9A1)</name>
    <dbReference type="NCBI Taxonomy" id="287752"/>
    <lineage>
        <taxon>Bacteria</taxon>
        <taxon>Pseudomonadati</taxon>
        <taxon>Pseudomonadota</taxon>
        <taxon>Alphaproteobacteria</taxon>
        <taxon>Hyphomicrobiales</taxon>
        <taxon>Aurantimonadaceae</taxon>
        <taxon>Aurantimonas</taxon>
    </lineage>
</organism>
<evidence type="ECO:0000259" key="3">
    <source>
        <dbReference type="PROSITE" id="PS51755"/>
    </source>
</evidence>
<dbReference type="PROSITE" id="PS51755">
    <property type="entry name" value="OMPR_PHOB"/>
    <property type="match status" value="1"/>
</dbReference>
<dbReference type="Pfam" id="PF00486">
    <property type="entry name" value="Trans_reg_C"/>
    <property type="match status" value="1"/>
</dbReference>